<organism evidence="1 2">
    <name type="scientific">Streblomastix strix</name>
    <dbReference type="NCBI Taxonomy" id="222440"/>
    <lineage>
        <taxon>Eukaryota</taxon>
        <taxon>Metamonada</taxon>
        <taxon>Preaxostyla</taxon>
        <taxon>Oxymonadida</taxon>
        <taxon>Streblomastigidae</taxon>
        <taxon>Streblomastix</taxon>
    </lineage>
</organism>
<comment type="caution">
    <text evidence="1">The sequence shown here is derived from an EMBL/GenBank/DDBJ whole genome shotgun (WGS) entry which is preliminary data.</text>
</comment>
<dbReference type="Proteomes" id="UP000324800">
    <property type="component" value="Unassembled WGS sequence"/>
</dbReference>
<feature type="non-terminal residue" evidence="1">
    <location>
        <position position="58"/>
    </location>
</feature>
<evidence type="ECO:0000313" key="2">
    <source>
        <dbReference type="Proteomes" id="UP000324800"/>
    </source>
</evidence>
<gene>
    <name evidence="1" type="ORF">EZS28_052604</name>
</gene>
<sequence>MKAKDLFLPNRGKLLITFKNGKGFAVLYTKNGRETREASKVWKATPTKSFLSELSKLS</sequence>
<evidence type="ECO:0000313" key="1">
    <source>
        <dbReference type="EMBL" id="KAA6339552.1"/>
    </source>
</evidence>
<dbReference type="EMBL" id="SNRW01041072">
    <property type="protein sequence ID" value="KAA6339552.1"/>
    <property type="molecule type" value="Genomic_DNA"/>
</dbReference>
<name>A0A5J4S1I7_9EUKA</name>
<dbReference type="AlphaFoldDB" id="A0A5J4S1I7"/>
<proteinExistence type="predicted"/>
<reference evidence="1 2" key="1">
    <citation type="submission" date="2019-03" db="EMBL/GenBank/DDBJ databases">
        <title>Single cell metagenomics reveals metabolic interactions within the superorganism composed of flagellate Streblomastix strix and complex community of Bacteroidetes bacteria on its surface.</title>
        <authorList>
            <person name="Treitli S.C."/>
            <person name="Kolisko M."/>
            <person name="Husnik F."/>
            <person name="Keeling P."/>
            <person name="Hampl V."/>
        </authorList>
    </citation>
    <scope>NUCLEOTIDE SEQUENCE [LARGE SCALE GENOMIC DNA]</scope>
    <source>
        <strain evidence="1">ST1C</strain>
    </source>
</reference>
<protein>
    <submittedName>
        <fullName evidence="1">Uncharacterized protein</fullName>
    </submittedName>
</protein>
<accession>A0A5J4S1I7</accession>